<evidence type="ECO:0000256" key="1">
    <source>
        <dbReference type="ARBA" id="ARBA00004141"/>
    </source>
</evidence>
<dbReference type="PROSITE" id="PS50850">
    <property type="entry name" value="MFS"/>
    <property type="match status" value="1"/>
</dbReference>
<dbReference type="OrthoDB" id="5290825at2759"/>
<evidence type="ECO:0000313" key="11">
    <source>
        <dbReference type="Proteomes" id="UP000799770"/>
    </source>
</evidence>
<feature type="transmembrane region" description="Helical" evidence="8">
    <location>
        <begin position="473"/>
        <end position="491"/>
    </location>
</feature>
<dbReference type="PANTHER" id="PTHR48020">
    <property type="entry name" value="PROTON MYO-INOSITOL COTRANSPORTER"/>
    <property type="match status" value="1"/>
</dbReference>
<dbReference type="GO" id="GO:0022857">
    <property type="term" value="F:transmembrane transporter activity"/>
    <property type="evidence" value="ECO:0007669"/>
    <property type="project" value="InterPro"/>
</dbReference>
<keyword evidence="11" id="KW-1185">Reference proteome</keyword>
<dbReference type="SUPFAM" id="SSF103473">
    <property type="entry name" value="MFS general substrate transporter"/>
    <property type="match status" value="1"/>
</dbReference>
<feature type="transmembrane region" description="Helical" evidence="8">
    <location>
        <begin position="544"/>
        <end position="563"/>
    </location>
</feature>
<dbReference type="EMBL" id="ML977348">
    <property type="protein sequence ID" value="KAF2108423.1"/>
    <property type="molecule type" value="Genomic_DNA"/>
</dbReference>
<evidence type="ECO:0000256" key="6">
    <source>
        <dbReference type="ARBA" id="ARBA00023136"/>
    </source>
</evidence>
<keyword evidence="6 8" id="KW-0472">Membrane</keyword>
<organism evidence="10 11">
    <name type="scientific">Lophiotrema nucula</name>
    <dbReference type="NCBI Taxonomy" id="690887"/>
    <lineage>
        <taxon>Eukaryota</taxon>
        <taxon>Fungi</taxon>
        <taxon>Dikarya</taxon>
        <taxon>Ascomycota</taxon>
        <taxon>Pezizomycotina</taxon>
        <taxon>Dothideomycetes</taxon>
        <taxon>Pleosporomycetidae</taxon>
        <taxon>Pleosporales</taxon>
        <taxon>Lophiotremataceae</taxon>
        <taxon>Lophiotrema</taxon>
    </lineage>
</organism>
<feature type="transmembrane region" description="Helical" evidence="8">
    <location>
        <begin position="415"/>
        <end position="438"/>
    </location>
</feature>
<sequence length="653" mass="74056">MSMEELSKTRSGSLGADRPDRLLAQPFSGWTYEDMNDAIDAFIKDSHLDDYAHYIRRGAFLAQSKHAFPRGSQRPDGLMLKDFERRYLRLEDSPRRIDKFKQPWRMYALVGLCSLAAAVQGWDETAVNGAQIYYREALGITGKDGWIGLVNSAPYLCCAFSCWLNYPLNRLLDRRGVIFVTCLISSFSCLGQAFAQTWRQLFAARFLLGLGIGPKSATIPIYTSEAAPANIRGALVMSWQIWTACGIMLGYIAGVVLAGVRNGSNDSICNHQAGNLLFYDCSLNWRLMLASPMVLPLAVAAYIYTLPESPRWLLMRAREGNRKKYEEAFLALCKLRHTKLQAGRDLFLMNYLIAGEEINMTQERPFRELFTLPRNRRALTASVILMFLQQFCGVNVTAYYSSTVLKDHAHYSDQAALLISMGFGIINFVFALPAVWTIDTFGRRNLLLATFPFMALFQILVAIGFLLPDLSSSQHILVVLGMYLFGIAYSPGEGPVPFVYSAESMPLYNRDFGMGIVTSINWFWNFFISITWPKFNTAFTTSGAFFWYAAWCVVGWFAILFFVPETKDRSLEELDRVFSQSTGENMRFGLEQLKWWVARYVLMKRGVKKPEILAPDEVPEEIIDMRGEGEYYPGLYDEVVDEEKDYGRGTSPT</sequence>
<feature type="domain" description="Major facilitator superfamily (MFS) profile" evidence="9">
    <location>
        <begin position="109"/>
        <end position="567"/>
    </location>
</feature>
<feature type="transmembrane region" description="Helical" evidence="8">
    <location>
        <begin position="176"/>
        <end position="195"/>
    </location>
</feature>
<dbReference type="InterPro" id="IPR020846">
    <property type="entry name" value="MFS_dom"/>
</dbReference>
<feature type="transmembrane region" description="Helical" evidence="8">
    <location>
        <begin position="378"/>
        <end position="400"/>
    </location>
</feature>
<evidence type="ECO:0000256" key="3">
    <source>
        <dbReference type="ARBA" id="ARBA00022448"/>
    </source>
</evidence>
<dbReference type="GO" id="GO:0015791">
    <property type="term" value="P:polyol transmembrane transport"/>
    <property type="evidence" value="ECO:0007669"/>
    <property type="project" value="UniProtKB-ARBA"/>
</dbReference>
<dbReference type="NCBIfam" id="TIGR00879">
    <property type="entry name" value="SP"/>
    <property type="match status" value="1"/>
</dbReference>
<evidence type="ECO:0000256" key="4">
    <source>
        <dbReference type="ARBA" id="ARBA00022692"/>
    </source>
</evidence>
<dbReference type="PRINTS" id="PR00171">
    <property type="entry name" value="SUGRTRNSPORT"/>
</dbReference>
<evidence type="ECO:0000313" key="10">
    <source>
        <dbReference type="EMBL" id="KAF2108423.1"/>
    </source>
</evidence>
<keyword evidence="3" id="KW-0813">Transport</keyword>
<dbReference type="GO" id="GO:0016020">
    <property type="term" value="C:membrane"/>
    <property type="evidence" value="ECO:0007669"/>
    <property type="project" value="UniProtKB-SubCell"/>
</dbReference>
<dbReference type="Gene3D" id="1.20.1250.20">
    <property type="entry name" value="MFS general substrate transporter like domains"/>
    <property type="match status" value="1"/>
</dbReference>
<keyword evidence="4 8" id="KW-0812">Transmembrane</keyword>
<accession>A0A6A5YNA6</accession>
<feature type="transmembrane region" description="Helical" evidence="8">
    <location>
        <begin position="512"/>
        <end position="532"/>
    </location>
</feature>
<dbReference type="AlphaFoldDB" id="A0A6A5YNA6"/>
<gene>
    <name evidence="10" type="ORF">BDV96DRAFT_587778</name>
</gene>
<evidence type="ECO:0000259" key="9">
    <source>
        <dbReference type="PROSITE" id="PS50850"/>
    </source>
</evidence>
<feature type="transmembrane region" description="Helical" evidence="8">
    <location>
        <begin position="201"/>
        <end position="222"/>
    </location>
</feature>
<dbReference type="InterPro" id="IPR050814">
    <property type="entry name" value="Myo-inositol_Transporter"/>
</dbReference>
<feature type="transmembrane region" description="Helical" evidence="8">
    <location>
        <begin position="234"/>
        <end position="257"/>
    </location>
</feature>
<reference evidence="10" key="1">
    <citation type="journal article" date="2020" name="Stud. Mycol.">
        <title>101 Dothideomycetes genomes: a test case for predicting lifestyles and emergence of pathogens.</title>
        <authorList>
            <person name="Haridas S."/>
            <person name="Albert R."/>
            <person name="Binder M."/>
            <person name="Bloem J."/>
            <person name="Labutti K."/>
            <person name="Salamov A."/>
            <person name="Andreopoulos B."/>
            <person name="Baker S."/>
            <person name="Barry K."/>
            <person name="Bills G."/>
            <person name="Bluhm B."/>
            <person name="Cannon C."/>
            <person name="Castanera R."/>
            <person name="Culley D."/>
            <person name="Daum C."/>
            <person name="Ezra D."/>
            <person name="Gonzalez J."/>
            <person name="Henrissat B."/>
            <person name="Kuo A."/>
            <person name="Liang C."/>
            <person name="Lipzen A."/>
            <person name="Lutzoni F."/>
            <person name="Magnuson J."/>
            <person name="Mondo S."/>
            <person name="Nolan M."/>
            <person name="Ohm R."/>
            <person name="Pangilinan J."/>
            <person name="Park H.-J."/>
            <person name="Ramirez L."/>
            <person name="Alfaro M."/>
            <person name="Sun H."/>
            <person name="Tritt A."/>
            <person name="Yoshinaga Y."/>
            <person name="Zwiers L.-H."/>
            <person name="Turgeon B."/>
            <person name="Goodwin S."/>
            <person name="Spatafora J."/>
            <person name="Crous P."/>
            <person name="Grigoriev I."/>
        </authorList>
    </citation>
    <scope>NUCLEOTIDE SEQUENCE</scope>
    <source>
        <strain evidence="10">CBS 627.86</strain>
    </source>
</reference>
<proteinExistence type="inferred from homology"/>
<comment type="subcellular location">
    <subcellularLocation>
        <location evidence="1">Membrane</location>
        <topology evidence="1">Multi-pass membrane protein</topology>
    </subcellularLocation>
</comment>
<dbReference type="InterPro" id="IPR036259">
    <property type="entry name" value="MFS_trans_sf"/>
</dbReference>
<dbReference type="Proteomes" id="UP000799770">
    <property type="component" value="Unassembled WGS sequence"/>
</dbReference>
<evidence type="ECO:0000256" key="5">
    <source>
        <dbReference type="ARBA" id="ARBA00022989"/>
    </source>
</evidence>
<dbReference type="InterPro" id="IPR003663">
    <property type="entry name" value="Sugar/inositol_transpt"/>
</dbReference>
<keyword evidence="5 8" id="KW-1133">Transmembrane helix</keyword>
<name>A0A6A5YNA6_9PLEO</name>
<evidence type="ECO:0000256" key="7">
    <source>
        <dbReference type="SAM" id="MobiDB-lite"/>
    </source>
</evidence>
<dbReference type="Pfam" id="PF00083">
    <property type="entry name" value="Sugar_tr"/>
    <property type="match status" value="1"/>
</dbReference>
<dbReference type="GO" id="GO:0015798">
    <property type="term" value="P:myo-inositol transport"/>
    <property type="evidence" value="ECO:0007669"/>
    <property type="project" value="UniProtKB-ARBA"/>
</dbReference>
<dbReference type="PANTHER" id="PTHR48020:SF25">
    <property type="entry name" value="SUGAR TRANSPORTER, PUTATIVE (AFU_ORTHOLOGUE AFUA_7G05830)-RELATED"/>
    <property type="match status" value="1"/>
</dbReference>
<feature type="region of interest" description="Disordered" evidence="7">
    <location>
        <begin position="1"/>
        <end position="20"/>
    </location>
</feature>
<comment type="similarity">
    <text evidence="2">Belongs to the major facilitator superfamily. Sugar transporter (TC 2.A.1.1) family.</text>
</comment>
<protein>
    <recommendedName>
        <fullName evidence="9">Major facilitator superfamily (MFS) profile domain-containing protein</fullName>
    </recommendedName>
</protein>
<evidence type="ECO:0000256" key="8">
    <source>
        <dbReference type="SAM" id="Phobius"/>
    </source>
</evidence>
<feature type="transmembrane region" description="Helical" evidence="8">
    <location>
        <begin position="445"/>
        <end position="467"/>
    </location>
</feature>
<dbReference type="InterPro" id="IPR005828">
    <property type="entry name" value="MFS_sugar_transport-like"/>
</dbReference>
<feature type="transmembrane region" description="Helical" evidence="8">
    <location>
        <begin position="145"/>
        <end position="164"/>
    </location>
</feature>
<evidence type="ECO:0000256" key="2">
    <source>
        <dbReference type="ARBA" id="ARBA00010992"/>
    </source>
</evidence>